<proteinExistence type="predicted"/>
<comment type="caution">
    <text evidence="2">The sequence shown here is derived from an EMBL/GenBank/DDBJ whole genome shotgun (WGS) entry which is preliminary data.</text>
</comment>
<keyword evidence="3" id="KW-1185">Reference proteome</keyword>
<name>A0A7K0DLP5_9NOCA</name>
<dbReference type="RefSeq" id="WP_194290804.1">
    <property type="nucleotide sequence ID" value="NZ_WEGI01000004.1"/>
</dbReference>
<protein>
    <recommendedName>
        <fullName evidence="4">DUF1211 domain-containing protein</fullName>
    </recommendedName>
</protein>
<keyword evidence="1" id="KW-1133">Transmembrane helix</keyword>
<evidence type="ECO:0000256" key="1">
    <source>
        <dbReference type="SAM" id="Phobius"/>
    </source>
</evidence>
<evidence type="ECO:0000313" key="3">
    <source>
        <dbReference type="Proteomes" id="UP000431401"/>
    </source>
</evidence>
<keyword evidence="1" id="KW-0472">Membrane</keyword>
<evidence type="ECO:0000313" key="2">
    <source>
        <dbReference type="EMBL" id="MQY26589.1"/>
    </source>
</evidence>
<dbReference type="Proteomes" id="UP000431401">
    <property type="component" value="Unassembled WGS sequence"/>
</dbReference>
<dbReference type="EMBL" id="WEGI01000004">
    <property type="protein sequence ID" value="MQY26589.1"/>
    <property type="molecule type" value="Genomic_DNA"/>
</dbReference>
<sequence length="81" mass="9077">MRCRSPRTERGLEPLIFFSDAVVAIAITLIALPLVDSAREVGSSAAAHFFAENTVARRAAVRRLQYRIHRRLRFATLVPAE</sequence>
<organism evidence="2 3">
    <name type="scientific">Nocardia aurantia</name>
    <dbReference type="NCBI Taxonomy" id="2585199"/>
    <lineage>
        <taxon>Bacteria</taxon>
        <taxon>Bacillati</taxon>
        <taxon>Actinomycetota</taxon>
        <taxon>Actinomycetes</taxon>
        <taxon>Mycobacteriales</taxon>
        <taxon>Nocardiaceae</taxon>
        <taxon>Nocardia</taxon>
    </lineage>
</organism>
<evidence type="ECO:0008006" key="4">
    <source>
        <dbReference type="Google" id="ProtNLM"/>
    </source>
</evidence>
<gene>
    <name evidence="2" type="ORF">NRB56_21600</name>
</gene>
<reference evidence="2 3" key="1">
    <citation type="submission" date="2019-10" db="EMBL/GenBank/DDBJ databases">
        <title>Nocardia macrotermitis sp. nov. and Nocardia aurantia sp. nov., isolated from the gut of fungus growing-termite Macrotermes natalensis.</title>
        <authorList>
            <person name="Benndorf R."/>
            <person name="Schwitalla J."/>
            <person name="Martin K."/>
            <person name="De Beer W."/>
            <person name="Kaster A.-K."/>
            <person name="Vollmers J."/>
            <person name="Poulsen M."/>
            <person name="Beemelmanns C."/>
        </authorList>
    </citation>
    <scope>NUCLEOTIDE SEQUENCE [LARGE SCALE GENOMIC DNA]</scope>
    <source>
        <strain evidence="2 3">RB56</strain>
    </source>
</reference>
<accession>A0A7K0DLP5</accession>
<dbReference type="AlphaFoldDB" id="A0A7K0DLP5"/>
<keyword evidence="1" id="KW-0812">Transmembrane</keyword>
<feature type="transmembrane region" description="Helical" evidence="1">
    <location>
        <begin position="12"/>
        <end position="35"/>
    </location>
</feature>